<evidence type="ECO:0000256" key="3">
    <source>
        <dbReference type="ARBA" id="ARBA00022801"/>
    </source>
</evidence>
<dbReference type="InterPro" id="IPR001362">
    <property type="entry name" value="Glyco_hydro_32"/>
</dbReference>
<dbReference type="Pfam" id="PF08244">
    <property type="entry name" value="Glyco_hydro_32C"/>
    <property type="match status" value="1"/>
</dbReference>
<dbReference type="Proteomes" id="UP000023703">
    <property type="component" value="Chromosome"/>
</dbReference>
<reference evidence="8 9" key="1">
    <citation type="journal article" date="2015" name="Int. J. Syst. Evol. Microbiol.">
        <title>Revisiting Corynebacterium glyciniphilum (ex Kubota et al., 1972) sp. nov., nom. rev., isolated from putrefied banana.</title>
        <authorList>
            <person name="Al-Dilaimi A."/>
            <person name="Bednarz H."/>
            <person name="Lomker A."/>
            <person name="Niehaus K."/>
            <person name="Kalinowski J."/>
            <person name="Ruckert C."/>
        </authorList>
    </citation>
    <scope>NUCLEOTIDE SEQUENCE [LARGE SCALE GENOMIC DNA]</scope>
    <source>
        <strain evidence="8">AJ 3170</strain>
    </source>
</reference>
<evidence type="ECO:0000256" key="1">
    <source>
        <dbReference type="ARBA" id="ARBA00009902"/>
    </source>
</evidence>
<dbReference type="KEGG" id="cgy:CGLY_06535"/>
<dbReference type="InterPro" id="IPR051214">
    <property type="entry name" value="GH32_Enzymes"/>
</dbReference>
<dbReference type="SMART" id="SM00640">
    <property type="entry name" value="Glyco_32"/>
    <property type="match status" value="1"/>
</dbReference>
<dbReference type="HOGENOM" id="CLU_562269_0_0_11"/>
<evidence type="ECO:0000256" key="5">
    <source>
        <dbReference type="RuleBase" id="RU362110"/>
    </source>
</evidence>
<keyword evidence="9" id="KW-1185">Reference proteome</keyword>
<dbReference type="PANTHER" id="PTHR43101:SF1">
    <property type="entry name" value="BETA-FRUCTOSIDASE"/>
    <property type="match status" value="1"/>
</dbReference>
<organism evidence="8 9">
    <name type="scientific">Corynebacterium glyciniphilum AJ 3170</name>
    <dbReference type="NCBI Taxonomy" id="1404245"/>
    <lineage>
        <taxon>Bacteria</taxon>
        <taxon>Bacillati</taxon>
        <taxon>Actinomycetota</taxon>
        <taxon>Actinomycetes</taxon>
        <taxon>Mycobacteriales</taxon>
        <taxon>Corynebacteriaceae</taxon>
        <taxon>Corynebacterium</taxon>
    </lineage>
</organism>
<dbReference type="EMBL" id="CP006842">
    <property type="protein sequence ID" value="AHW63752.1"/>
    <property type="molecule type" value="Genomic_DNA"/>
</dbReference>
<feature type="domain" description="Glycosyl hydrolase family 32 C-terminal" evidence="7">
    <location>
        <begin position="386"/>
        <end position="462"/>
    </location>
</feature>
<dbReference type="Pfam" id="PF00251">
    <property type="entry name" value="Glyco_hydro_32N"/>
    <property type="match status" value="1"/>
</dbReference>
<comment type="similarity">
    <text evidence="1 5">Belongs to the glycosyl hydrolase 32 family.</text>
</comment>
<evidence type="ECO:0000259" key="6">
    <source>
        <dbReference type="Pfam" id="PF00251"/>
    </source>
</evidence>
<dbReference type="STRING" id="1404245.CGLY_06535"/>
<dbReference type="EC" id="3.2.1.26" evidence="2"/>
<dbReference type="SUPFAM" id="SSF49899">
    <property type="entry name" value="Concanavalin A-like lectins/glucanases"/>
    <property type="match status" value="1"/>
</dbReference>
<evidence type="ECO:0000313" key="9">
    <source>
        <dbReference type="Proteomes" id="UP000023703"/>
    </source>
</evidence>
<dbReference type="InterPro" id="IPR013148">
    <property type="entry name" value="Glyco_hydro_32_N"/>
</dbReference>
<evidence type="ECO:0000313" key="8">
    <source>
        <dbReference type="EMBL" id="AHW63752.1"/>
    </source>
</evidence>
<protein>
    <recommendedName>
        <fullName evidence="2">beta-fructofuranosidase</fullName>
        <ecNumber evidence="2">3.2.1.26</ecNumber>
    </recommendedName>
</protein>
<dbReference type="AlphaFoldDB" id="X5DSV7"/>
<dbReference type="OrthoDB" id="9776657at2"/>
<proteinExistence type="inferred from homology"/>
<dbReference type="PANTHER" id="PTHR43101">
    <property type="entry name" value="BETA-FRUCTOSIDASE"/>
    <property type="match status" value="1"/>
</dbReference>
<gene>
    <name evidence="8" type="ORF">CGLY_06535</name>
</gene>
<evidence type="ECO:0000259" key="7">
    <source>
        <dbReference type="Pfam" id="PF08244"/>
    </source>
</evidence>
<dbReference type="InterPro" id="IPR013189">
    <property type="entry name" value="Glyco_hydro_32_C"/>
</dbReference>
<dbReference type="InterPro" id="IPR023296">
    <property type="entry name" value="Glyco_hydro_beta-prop_sf"/>
</dbReference>
<dbReference type="InterPro" id="IPR013320">
    <property type="entry name" value="ConA-like_dom_sf"/>
</dbReference>
<name>X5DSV7_9CORY</name>
<dbReference type="GO" id="GO:0005975">
    <property type="term" value="P:carbohydrate metabolic process"/>
    <property type="evidence" value="ECO:0007669"/>
    <property type="project" value="InterPro"/>
</dbReference>
<dbReference type="GO" id="GO:0004564">
    <property type="term" value="F:beta-fructofuranosidase activity"/>
    <property type="evidence" value="ECO:0007669"/>
    <property type="project" value="UniProtKB-EC"/>
</dbReference>
<keyword evidence="3 5" id="KW-0378">Hydrolase</keyword>
<sequence>MVYRDDVNRYRPELHVTAEVGVLEAPAGALSRGDSLHVFHQFRPRPDAGARWAHQVASGIPYGWDVCDDVLVPRDNEIDCLAGSSVPVGDGVELFFVTTTPAEDSDPSTLRSNTVTHGHRGARAFTIQRARIADLGAATAEVSDDPSVVSAFVERLGPVDIDDSAYPVHDLATPSVVRRGDVWTMIALDLVDDVDARIVVLESADRQTWTVRGSLEFAGESVPQGRPYAPRLTLMTDRGTDEDKDVLFITYPDDSLDDAADSRDEAGETTGYIVGTLDGTTFHTSTSFQVLDHGHDFTRPRLVHGTRPVLSGLVGAFPHSGDGDEPATWANCLSVPRFLSLRDGHLYQDVIGLPTAVRSYTDRAAVYTAQLEVESGTATVELLDKDGNVIVSVAHSGEQVSVTRDGDTRVAPLADGDSDTLTIFVDGPVCEVFADGGLVSLTTALTGPRAFDRFSVSATGGARVLSAMESLGRQLQRQLAHLDDPAEQEKLIREAVLADRDLSAGIDPGE</sequence>
<dbReference type="SUPFAM" id="SSF75005">
    <property type="entry name" value="Arabinanase/levansucrase/invertase"/>
    <property type="match status" value="1"/>
</dbReference>
<feature type="domain" description="Glycosyl hydrolase family 32 N-terminal" evidence="6">
    <location>
        <begin position="15"/>
        <end position="348"/>
    </location>
</feature>
<dbReference type="Gene3D" id="2.60.120.560">
    <property type="entry name" value="Exo-inulinase, domain 1"/>
    <property type="match status" value="1"/>
</dbReference>
<evidence type="ECO:0000256" key="2">
    <source>
        <dbReference type="ARBA" id="ARBA00012758"/>
    </source>
</evidence>
<keyword evidence="4 5" id="KW-0326">Glycosidase</keyword>
<accession>X5DSV7</accession>
<dbReference type="Gene3D" id="2.115.10.20">
    <property type="entry name" value="Glycosyl hydrolase domain, family 43"/>
    <property type="match status" value="1"/>
</dbReference>
<evidence type="ECO:0000256" key="4">
    <source>
        <dbReference type="ARBA" id="ARBA00023295"/>
    </source>
</evidence>
<dbReference type="eggNOG" id="COG1621">
    <property type="taxonomic scope" value="Bacteria"/>
</dbReference>